<sequence>MLLLLSLIAKTVGQHKTKAEKRACPESPIRSQAHHPPTVDDQEGTTQIPVRTTLTIVQKPTPETEAQIVLYFAIFQTSRAVKHQPP</sequence>
<comment type="caution">
    <text evidence="2">The sequence shown here is derived from an EMBL/GenBank/DDBJ whole genome shotgun (WGS) entry which is preliminary data.</text>
</comment>
<protein>
    <submittedName>
        <fullName evidence="2">Uncharacterized protein</fullName>
    </submittedName>
</protein>
<name>A0A8T0ITQ8_CERPU</name>
<dbReference type="EMBL" id="CM026422">
    <property type="protein sequence ID" value="KAG0586048.1"/>
    <property type="molecule type" value="Genomic_DNA"/>
</dbReference>
<evidence type="ECO:0000313" key="2">
    <source>
        <dbReference type="EMBL" id="KAG0586048.1"/>
    </source>
</evidence>
<gene>
    <name evidence="2" type="ORF">KC19_2G059700</name>
</gene>
<feature type="region of interest" description="Disordered" evidence="1">
    <location>
        <begin position="15"/>
        <end position="47"/>
    </location>
</feature>
<proteinExistence type="predicted"/>
<dbReference type="Proteomes" id="UP000822688">
    <property type="component" value="Chromosome 2"/>
</dbReference>
<evidence type="ECO:0000313" key="3">
    <source>
        <dbReference type="Proteomes" id="UP000822688"/>
    </source>
</evidence>
<keyword evidence="3" id="KW-1185">Reference proteome</keyword>
<evidence type="ECO:0000256" key="1">
    <source>
        <dbReference type="SAM" id="MobiDB-lite"/>
    </source>
</evidence>
<accession>A0A8T0ITQ8</accession>
<dbReference type="AlphaFoldDB" id="A0A8T0ITQ8"/>
<organism evidence="2 3">
    <name type="scientific">Ceratodon purpureus</name>
    <name type="common">Fire moss</name>
    <name type="synonym">Dicranum purpureum</name>
    <dbReference type="NCBI Taxonomy" id="3225"/>
    <lineage>
        <taxon>Eukaryota</taxon>
        <taxon>Viridiplantae</taxon>
        <taxon>Streptophyta</taxon>
        <taxon>Embryophyta</taxon>
        <taxon>Bryophyta</taxon>
        <taxon>Bryophytina</taxon>
        <taxon>Bryopsida</taxon>
        <taxon>Dicranidae</taxon>
        <taxon>Pseudoditrichales</taxon>
        <taxon>Ditrichaceae</taxon>
        <taxon>Ceratodon</taxon>
    </lineage>
</organism>
<reference evidence="2" key="1">
    <citation type="submission" date="2020-06" db="EMBL/GenBank/DDBJ databases">
        <title>WGS assembly of Ceratodon purpureus strain R40.</title>
        <authorList>
            <person name="Carey S.B."/>
            <person name="Jenkins J."/>
            <person name="Shu S."/>
            <person name="Lovell J.T."/>
            <person name="Sreedasyam A."/>
            <person name="Maumus F."/>
            <person name="Tiley G.P."/>
            <person name="Fernandez-Pozo N."/>
            <person name="Barry K."/>
            <person name="Chen C."/>
            <person name="Wang M."/>
            <person name="Lipzen A."/>
            <person name="Daum C."/>
            <person name="Saski C.A."/>
            <person name="Payton A.C."/>
            <person name="Mcbreen J.C."/>
            <person name="Conrad R.E."/>
            <person name="Kollar L.M."/>
            <person name="Olsson S."/>
            <person name="Huttunen S."/>
            <person name="Landis J.B."/>
            <person name="Wickett N.J."/>
            <person name="Johnson M.G."/>
            <person name="Rensing S.A."/>
            <person name="Grimwood J."/>
            <person name="Schmutz J."/>
            <person name="Mcdaniel S.F."/>
        </authorList>
    </citation>
    <scope>NUCLEOTIDE SEQUENCE</scope>
    <source>
        <strain evidence="2">R40</strain>
    </source>
</reference>